<evidence type="ECO:0000256" key="1">
    <source>
        <dbReference type="ARBA" id="ARBA00022729"/>
    </source>
</evidence>
<gene>
    <name evidence="5" type="ORF">ES692_09245</name>
</gene>
<dbReference type="Pfam" id="PF18962">
    <property type="entry name" value="Por_Secre_tail"/>
    <property type="match status" value="1"/>
</dbReference>
<evidence type="ECO:0000256" key="2">
    <source>
        <dbReference type="SAM" id="SignalP"/>
    </source>
</evidence>
<protein>
    <submittedName>
        <fullName evidence="5">T9SS type A sorting domain-containing protein</fullName>
    </submittedName>
</protein>
<evidence type="ECO:0000313" key="6">
    <source>
        <dbReference type="Proteomes" id="UP000321938"/>
    </source>
</evidence>
<dbReference type="STRING" id="1123037.GCA_000425305_01898"/>
<keyword evidence="1 2" id="KW-0732">Signal</keyword>
<dbReference type="InterPro" id="IPR026444">
    <property type="entry name" value="Secre_tail"/>
</dbReference>
<dbReference type="NCBIfam" id="TIGR04183">
    <property type="entry name" value="Por_Secre_tail"/>
    <property type="match status" value="1"/>
</dbReference>
<organism evidence="5 6">
    <name type="scientific">Psychroserpens burtonensis</name>
    <dbReference type="NCBI Taxonomy" id="49278"/>
    <lineage>
        <taxon>Bacteria</taxon>
        <taxon>Pseudomonadati</taxon>
        <taxon>Bacteroidota</taxon>
        <taxon>Flavobacteriia</taxon>
        <taxon>Flavobacteriales</taxon>
        <taxon>Flavobacteriaceae</taxon>
        <taxon>Psychroserpens</taxon>
    </lineage>
</organism>
<dbReference type="Pfam" id="PF23759">
    <property type="entry name" value="GBD_T9SS_assoc"/>
    <property type="match status" value="1"/>
</dbReference>
<keyword evidence="6" id="KW-1185">Reference proteome</keyword>
<accession>A0A5C7BB62</accession>
<dbReference type="Proteomes" id="UP000321938">
    <property type="component" value="Unassembled WGS sequence"/>
</dbReference>
<dbReference type="InterPro" id="IPR056600">
    <property type="entry name" value="GBD_T9SS_assoc"/>
</dbReference>
<dbReference type="Gene3D" id="2.60.120.380">
    <property type="match status" value="2"/>
</dbReference>
<evidence type="ECO:0000259" key="4">
    <source>
        <dbReference type="Pfam" id="PF23759"/>
    </source>
</evidence>
<feature type="domain" description="T9SS-like galactose binding" evidence="4">
    <location>
        <begin position="340"/>
        <end position="456"/>
    </location>
</feature>
<dbReference type="RefSeq" id="WP_147231629.1">
    <property type="nucleotide sequence ID" value="NZ_VOSB01000012.1"/>
</dbReference>
<dbReference type="OrthoDB" id="1401747at2"/>
<reference evidence="5 6" key="1">
    <citation type="submission" date="2019-08" db="EMBL/GenBank/DDBJ databases">
        <title>Genome of Psychroserpens burtonensis ACAM 167.</title>
        <authorList>
            <person name="Bowman J.P."/>
        </authorList>
    </citation>
    <scope>NUCLEOTIDE SEQUENCE [LARGE SCALE GENOMIC DNA]</scope>
    <source>
        <strain evidence="5 6">ACAM 167</strain>
    </source>
</reference>
<comment type="caution">
    <text evidence="5">The sequence shown here is derived from an EMBL/GenBank/DDBJ whole genome shotgun (WGS) entry which is preliminary data.</text>
</comment>
<evidence type="ECO:0000259" key="3">
    <source>
        <dbReference type="Pfam" id="PF18962"/>
    </source>
</evidence>
<dbReference type="EMBL" id="VOSB01000012">
    <property type="protein sequence ID" value="TXE17453.1"/>
    <property type="molecule type" value="Genomic_DNA"/>
</dbReference>
<feature type="signal peptide" evidence="2">
    <location>
        <begin position="1"/>
        <end position="22"/>
    </location>
</feature>
<evidence type="ECO:0000313" key="5">
    <source>
        <dbReference type="EMBL" id="TXE17453.1"/>
    </source>
</evidence>
<name>A0A5C7BB62_9FLAO</name>
<feature type="chain" id="PRO_5022896764" evidence="2">
    <location>
        <begin position="23"/>
        <end position="564"/>
    </location>
</feature>
<proteinExistence type="predicted"/>
<sequence length="564" mass="58418">MKKITLLLFAMVILCFGFSANAQCDYTLEMNDSFGDGWNGNTIDVLVNGVTVLDDVTFDETEGTPVGEQFIIAFAVTDGDQITTLWNGGGTFGGETSYRILSANSIAVGSGAQASITTDITVSCAVCTPPAGAIGVVSNDDCVAQTFDFDVDITNLGGATSVTITNTAGLPPTSVTATGIVTLVGFPTDTVFDITFVDDEDSGCDVTIAGLIFLCPPANDLCADAIPLACDETVFGDTSDPTVTNTVGNASADLWYSYSGAAGDITASLCDSSYDTNIRIFDSCGGIEITNNDDSCGTRSVATFVADGMSTYYIAVEGYATTEGAFTLTITCAAPTPPPANDLCGDAIALTLTVAENGTTVGAVENVANEKPSCDGFGTIADVWYTVTLPTGTNTLNVITTVSGGDSSEANLAIYSNDCTILEVNQLACDDTGGFSGETLTIGGTAGTTYLIRVWSDGVAPAPPSGGRIEGTFTIVADATLSVDSLQNENAFTYFPNPVKNELTLNAQKDIQNVSIFNLLGQEVLRTAPNATGSTINMNELSQGAYFVQVTIGNVIETVRVIKQ</sequence>
<dbReference type="AlphaFoldDB" id="A0A5C7BB62"/>
<feature type="domain" description="Secretion system C-terminal sorting" evidence="3">
    <location>
        <begin position="495"/>
        <end position="556"/>
    </location>
</feature>